<gene>
    <name evidence="3" type="ORF">E2C06_06970</name>
</gene>
<dbReference type="Pfam" id="PF18312">
    <property type="entry name" value="ScsC_N"/>
    <property type="match status" value="1"/>
</dbReference>
<feature type="domain" description="Thioredoxin" evidence="2">
    <location>
        <begin position="41"/>
        <end position="253"/>
    </location>
</feature>
<dbReference type="InterPro" id="IPR036249">
    <property type="entry name" value="Thioredoxin-like_sf"/>
</dbReference>
<dbReference type="EMBL" id="SMSJ01000006">
    <property type="protein sequence ID" value="TDH63120.1"/>
    <property type="molecule type" value="Genomic_DNA"/>
</dbReference>
<name>A0A4R5QIB3_9PROT</name>
<dbReference type="InterPro" id="IPR001853">
    <property type="entry name" value="DSBA-like_thioredoxin_dom"/>
</dbReference>
<feature type="chain" id="PRO_5020504773" evidence="1">
    <location>
        <begin position="26"/>
        <end position="259"/>
    </location>
</feature>
<evidence type="ECO:0000313" key="3">
    <source>
        <dbReference type="EMBL" id="TDH63120.1"/>
    </source>
</evidence>
<evidence type="ECO:0000256" key="1">
    <source>
        <dbReference type="SAM" id="SignalP"/>
    </source>
</evidence>
<dbReference type="OrthoDB" id="9780147at2"/>
<sequence>MARRRIGFALLLLLAAFGQVRPGRAAEAADGGEAIPPLSRQQIEQIVRDFLLREPDILFQAAQIHEQRRKNRPAAELRGTIADARAALTDARAPSIGAPAPKVTLVEFFDFRCVYCRRMAAMLEQIVQENDDIRVVFKDLPILGPVSTTASQAALAARLQQPDRYHVFHQAMMRANDLSGARILGIAGELGLDLDRLRRDMAGPEVRNELDANGALAKALGIAGTPAFILGESLIPSSLSKPDLLRRIEEVRRACETTC</sequence>
<dbReference type="InterPro" id="IPR013766">
    <property type="entry name" value="Thioredoxin_domain"/>
</dbReference>
<dbReference type="SUPFAM" id="SSF52833">
    <property type="entry name" value="Thioredoxin-like"/>
    <property type="match status" value="1"/>
</dbReference>
<dbReference type="PANTHER" id="PTHR35272">
    <property type="entry name" value="THIOL:DISULFIDE INTERCHANGE PROTEIN DSBC-RELATED"/>
    <property type="match status" value="1"/>
</dbReference>
<comment type="caution">
    <text evidence="3">The sequence shown here is derived from an EMBL/GenBank/DDBJ whole genome shotgun (WGS) entry which is preliminary data.</text>
</comment>
<dbReference type="PANTHER" id="PTHR35272:SF3">
    <property type="entry name" value="THIOL:DISULFIDE INTERCHANGE PROTEIN DSBC"/>
    <property type="match status" value="1"/>
</dbReference>
<evidence type="ECO:0000313" key="4">
    <source>
        <dbReference type="Proteomes" id="UP000295096"/>
    </source>
</evidence>
<protein>
    <submittedName>
        <fullName evidence="3">DsbA family protein</fullName>
    </submittedName>
</protein>
<dbReference type="CDD" id="cd03023">
    <property type="entry name" value="DsbA_Com1_like"/>
    <property type="match status" value="1"/>
</dbReference>
<dbReference type="Pfam" id="PF01323">
    <property type="entry name" value="DSBA"/>
    <property type="match status" value="1"/>
</dbReference>
<organism evidence="3 4">
    <name type="scientific">Dankookia rubra</name>
    <dbReference type="NCBI Taxonomy" id="1442381"/>
    <lineage>
        <taxon>Bacteria</taxon>
        <taxon>Pseudomonadati</taxon>
        <taxon>Pseudomonadota</taxon>
        <taxon>Alphaproteobacteria</taxon>
        <taxon>Acetobacterales</taxon>
        <taxon>Roseomonadaceae</taxon>
        <taxon>Dankookia</taxon>
    </lineage>
</organism>
<dbReference type="GO" id="GO:0016491">
    <property type="term" value="F:oxidoreductase activity"/>
    <property type="evidence" value="ECO:0007669"/>
    <property type="project" value="InterPro"/>
</dbReference>
<reference evidence="3 4" key="1">
    <citation type="journal article" date="2016" name="J. Microbiol.">
        <title>Dankookia rubra gen. nov., sp. nov., an alphaproteobacterium isolated from sediment of a shallow stream.</title>
        <authorList>
            <person name="Kim W.H."/>
            <person name="Kim D.H."/>
            <person name="Kang K."/>
            <person name="Ahn T.Y."/>
        </authorList>
    </citation>
    <scope>NUCLEOTIDE SEQUENCE [LARGE SCALE GENOMIC DNA]</scope>
    <source>
        <strain evidence="3 4">JCM30602</strain>
    </source>
</reference>
<dbReference type="AlphaFoldDB" id="A0A4R5QIB3"/>
<proteinExistence type="predicted"/>
<keyword evidence="4" id="KW-1185">Reference proteome</keyword>
<dbReference type="PROSITE" id="PS51352">
    <property type="entry name" value="THIOREDOXIN_2"/>
    <property type="match status" value="1"/>
</dbReference>
<keyword evidence="1" id="KW-0732">Signal</keyword>
<dbReference type="Proteomes" id="UP000295096">
    <property type="component" value="Unassembled WGS sequence"/>
</dbReference>
<evidence type="ECO:0000259" key="2">
    <source>
        <dbReference type="PROSITE" id="PS51352"/>
    </source>
</evidence>
<dbReference type="InterPro" id="IPR041205">
    <property type="entry name" value="ScsC_N"/>
</dbReference>
<dbReference type="Gene3D" id="3.40.30.10">
    <property type="entry name" value="Glutaredoxin"/>
    <property type="match status" value="1"/>
</dbReference>
<accession>A0A4R5QIB3</accession>
<feature type="signal peptide" evidence="1">
    <location>
        <begin position="1"/>
        <end position="25"/>
    </location>
</feature>
<dbReference type="InterPro" id="IPR051470">
    <property type="entry name" value="Thiol:disulfide_interchange"/>
</dbReference>
<dbReference type="RefSeq" id="WP_133287881.1">
    <property type="nucleotide sequence ID" value="NZ_SMSJ01000006.1"/>
</dbReference>